<keyword evidence="2" id="KW-0732">Signal</keyword>
<reference evidence="3" key="1">
    <citation type="submission" date="2023-06" db="EMBL/GenBank/DDBJ databases">
        <title>Conoideocrella luteorostrata (Hypocreales: Clavicipitaceae), a potential biocontrol fungus for elongate hemlock scale in United States Christmas tree production areas.</title>
        <authorList>
            <person name="Barrett H."/>
            <person name="Lovett B."/>
            <person name="Macias A.M."/>
            <person name="Stajich J.E."/>
            <person name="Kasson M.T."/>
        </authorList>
    </citation>
    <scope>NUCLEOTIDE SEQUENCE</scope>
    <source>
        <strain evidence="3">ARSEF 14590</strain>
    </source>
</reference>
<feature type="compositionally biased region" description="Basic and acidic residues" evidence="1">
    <location>
        <begin position="110"/>
        <end position="123"/>
    </location>
</feature>
<name>A0AAJ0G2H8_9HYPO</name>
<protein>
    <submittedName>
        <fullName evidence="3">Uncharacterized protein</fullName>
    </submittedName>
</protein>
<feature type="compositionally biased region" description="Pro residues" evidence="1">
    <location>
        <begin position="90"/>
        <end position="101"/>
    </location>
</feature>
<feature type="signal peptide" evidence="2">
    <location>
        <begin position="1"/>
        <end position="18"/>
    </location>
</feature>
<dbReference type="EMBL" id="JASWJB010000039">
    <property type="protein sequence ID" value="KAK2608361.1"/>
    <property type="molecule type" value="Genomic_DNA"/>
</dbReference>
<accession>A0AAJ0G2H8</accession>
<organism evidence="3 4">
    <name type="scientific">Conoideocrella luteorostrata</name>
    <dbReference type="NCBI Taxonomy" id="1105319"/>
    <lineage>
        <taxon>Eukaryota</taxon>
        <taxon>Fungi</taxon>
        <taxon>Dikarya</taxon>
        <taxon>Ascomycota</taxon>
        <taxon>Pezizomycotina</taxon>
        <taxon>Sordariomycetes</taxon>
        <taxon>Hypocreomycetidae</taxon>
        <taxon>Hypocreales</taxon>
        <taxon>Clavicipitaceae</taxon>
        <taxon>Conoideocrella</taxon>
    </lineage>
</organism>
<feature type="chain" id="PRO_5042512467" evidence="2">
    <location>
        <begin position="19"/>
        <end position="218"/>
    </location>
</feature>
<evidence type="ECO:0000256" key="2">
    <source>
        <dbReference type="SAM" id="SignalP"/>
    </source>
</evidence>
<gene>
    <name evidence="3" type="ORF">QQS21_003046</name>
</gene>
<evidence type="ECO:0000256" key="1">
    <source>
        <dbReference type="SAM" id="MobiDB-lite"/>
    </source>
</evidence>
<dbReference type="AlphaFoldDB" id="A0AAJ0G2H8"/>
<keyword evidence="4" id="KW-1185">Reference proteome</keyword>
<comment type="caution">
    <text evidence="3">The sequence shown here is derived from an EMBL/GenBank/DDBJ whole genome shotgun (WGS) entry which is preliminary data.</text>
</comment>
<evidence type="ECO:0000313" key="3">
    <source>
        <dbReference type="EMBL" id="KAK2608361.1"/>
    </source>
</evidence>
<evidence type="ECO:0000313" key="4">
    <source>
        <dbReference type="Proteomes" id="UP001251528"/>
    </source>
</evidence>
<sequence length="218" mass="23465">MKIFLAAVVCALAETSLAVPLNGESHELSSRAAIADAEFLGRCPGSNYITSFTEGQACIFRSFNNEVTHCCYGGGTGYANPSIEHQNLPGPRPVHPGPPGPLSTLPFKPAYDDPLEHNSESHGETTGSIGIPKYEDSNNGNLAPKPDVGVDDSEGYNQGFEYLYKTNLDGTIDITITPDTTPSSRCLYKARGDGTNLQSLIDSAANMCIMQHRQYEYV</sequence>
<dbReference type="Proteomes" id="UP001251528">
    <property type="component" value="Unassembled WGS sequence"/>
</dbReference>
<feature type="region of interest" description="Disordered" evidence="1">
    <location>
        <begin position="82"/>
        <end position="151"/>
    </location>
</feature>
<proteinExistence type="predicted"/>